<dbReference type="EMBL" id="JAEACU010000003">
    <property type="protein sequence ID" value="KAH7538411.1"/>
    <property type="molecule type" value="Genomic_DNA"/>
</dbReference>
<dbReference type="Proteomes" id="UP000813462">
    <property type="component" value="Unassembled WGS sequence"/>
</dbReference>
<gene>
    <name evidence="4" type="ORF">FEM48_Zijuj03G0196600</name>
</gene>
<name>A0A978VS86_ZIZJJ</name>
<proteinExistence type="predicted"/>
<dbReference type="PANTHER" id="PTHR31225">
    <property type="entry name" value="OS04G0344100 PROTEIN-RELATED"/>
    <property type="match status" value="1"/>
</dbReference>
<reference evidence="4" key="1">
    <citation type="journal article" date="2021" name="Front. Plant Sci.">
        <title>Chromosome-Scale Genome Assembly for Chinese Sour Jujube and Insights Into Its Genome Evolution and Domestication Signature.</title>
        <authorList>
            <person name="Shen L.-Y."/>
            <person name="Luo H."/>
            <person name="Wang X.-L."/>
            <person name="Wang X.-M."/>
            <person name="Qiu X.-J."/>
            <person name="Liu H."/>
            <person name="Zhou S.-S."/>
            <person name="Jia K.-H."/>
            <person name="Nie S."/>
            <person name="Bao Y.-T."/>
            <person name="Zhang R.-G."/>
            <person name="Yun Q.-Z."/>
            <person name="Chai Y.-H."/>
            <person name="Lu J.-Y."/>
            <person name="Li Y."/>
            <person name="Zhao S.-W."/>
            <person name="Mao J.-F."/>
            <person name="Jia S.-G."/>
            <person name="Mao Y.-M."/>
        </authorList>
    </citation>
    <scope>NUCLEOTIDE SEQUENCE</scope>
    <source>
        <strain evidence="4">AT0</strain>
        <tissue evidence="4">Leaf</tissue>
    </source>
</reference>
<dbReference type="InterPro" id="IPR008949">
    <property type="entry name" value="Isoprenoid_synthase_dom_sf"/>
</dbReference>
<dbReference type="InterPro" id="IPR050148">
    <property type="entry name" value="Terpene_synthase-like"/>
</dbReference>
<evidence type="ECO:0000259" key="3">
    <source>
        <dbReference type="Pfam" id="PF03936"/>
    </source>
</evidence>
<dbReference type="GO" id="GO:0000287">
    <property type="term" value="F:magnesium ion binding"/>
    <property type="evidence" value="ECO:0007669"/>
    <property type="project" value="InterPro"/>
</dbReference>
<evidence type="ECO:0000256" key="1">
    <source>
        <dbReference type="ARBA" id="ARBA00022723"/>
    </source>
</evidence>
<dbReference type="PANTHER" id="PTHR31225:SF9">
    <property type="entry name" value="TERPENE SYNTHASE 10"/>
    <property type="match status" value="1"/>
</dbReference>
<protein>
    <recommendedName>
        <fullName evidence="3">Terpene synthase metal-binding domain-containing protein</fullName>
    </recommendedName>
</protein>
<sequence>MCYIRWDVHGIDHLPDYMKLCFLVLHNTMNQIAFDVFKVERIHIIKFLKNMWADLCKAHLREAKWYYSGYKVSLEEYVENACISIAAPVALAHVHVPATNPIREAAMKSMDKYPEVVQLSAILFRLADGLGI</sequence>
<dbReference type="SUPFAM" id="SSF48576">
    <property type="entry name" value="Terpenoid synthases"/>
    <property type="match status" value="1"/>
</dbReference>
<dbReference type="GO" id="GO:0010333">
    <property type="term" value="F:terpene synthase activity"/>
    <property type="evidence" value="ECO:0007669"/>
    <property type="project" value="InterPro"/>
</dbReference>
<dbReference type="Gene3D" id="1.10.600.10">
    <property type="entry name" value="Farnesyl Diphosphate Synthase"/>
    <property type="match status" value="1"/>
</dbReference>
<dbReference type="AlphaFoldDB" id="A0A978VS86"/>
<evidence type="ECO:0000313" key="4">
    <source>
        <dbReference type="EMBL" id="KAH7538411.1"/>
    </source>
</evidence>
<dbReference type="GO" id="GO:0016114">
    <property type="term" value="P:terpenoid biosynthetic process"/>
    <property type="evidence" value="ECO:0007669"/>
    <property type="project" value="InterPro"/>
</dbReference>
<comment type="caution">
    <text evidence="4">The sequence shown here is derived from an EMBL/GenBank/DDBJ whole genome shotgun (WGS) entry which is preliminary data.</text>
</comment>
<organism evidence="4 5">
    <name type="scientific">Ziziphus jujuba var. spinosa</name>
    <dbReference type="NCBI Taxonomy" id="714518"/>
    <lineage>
        <taxon>Eukaryota</taxon>
        <taxon>Viridiplantae</taxon>
        <taxon>Streptophyta</taxon>
        <taxon>Embryophyta</taxon>
        <taxon>Tracheophyta</taxon>
        <taxon>Spermatophyta</taxon>
        <taxon>Magnoliopsida</taxon>
        <taxon>eudicotyledons</taxon>
        <taxon>Gunneridae</taxon>
        <taxon>Pentapetalae</taxon>
        <taxon>rosids</taxon>
        <taxon>fabids</taxon>
        <taxon>Rosales</taxon>
        <taxon>Rhamnaceae</taxon>
        <taxon>Paliureae</taxon>
        <taxon>Ziziphus</taxon>
    </lineage>
</organism>
<keyword evidence="2" id="KW-0460">Magnesium</keyword>
<keyword evidence="1" id="KW-0479">Metal-binding</keyword>
<dbReference type="InterPro" id="IPR005630">
    <property type="entry name" value="Terpene_synthase_metal-bd"/>
</dbReference>
<accession>A0A978VS86</accession>
<feature type="domain" description="Terpene synthase metal-binding" evidence="3">
    <location>
        <begin position="5"/>
        <end position="129"/>
    </location>
</feature>
<dbReference type="Pfam" id="PF03936">
    <property type="entry name" value="Terpene_synth_C"/>
    <property type="match status" value="1"/>
</dbReference>
<evidence type="ECO:0000313" key="5">
    <source>
        <dbReference type="Proteomes" id="UP000813462"/>
    </source>
</evidence>
<evidence type="ECO:0000256" key="2">
    <source>
        <dbReference type="ARBA" id="ARBA00022842"/>
    </source>
</evidence>